<keyword evidence="2" id="KW-0547">Nucleotide-binding</keyword>
<sequence length="377" mass="42122">MTMPWLTMALALVALAAGTRIMQVTNDNLHLLQFRNNDPSFSDRSASFTDDNIHFGSSDTLSVPKFEDSELLPAKRERPKIVLPNVVQTSFLPSRALNVFDESRVIAMSKYTLVSTVNHPIDRVTYVIKSVLLPSQGSSRQEALDEPAIMASLPVHANIVRYHASWVEPTDAVATIKELVSKSSKAQTKTGLTRSDALFIQMELCNGGTLKEYLERRMDPIDFRESLLTFKQILTGVQQLHHDDVLHLDLKPSNIYRKGDQFKIGDFGLSCRHCENRYQGRGTPGYASRDPKLSKASDVKSLGIILLELFTRFPTRVEFVHATGWAESGALEMKHLQVPDGPDGIAVHDLILSMTRKRPSDRPTVDQVLSLPLFANI</sequence>
<dbReference type="EMBL" id="OVEO01000004">
    <property type="protein sequence ID" value="SPQ95809.1"/>
    <property type="molecule type" value="Genomic_DNA"/>
</dbReference>
<dbReference type="SMART" id="SM00220">
    <property type="entry name" value="S_TKc"/>
    <property type="match status" value="1"/>
</dbReference>
<dbReference type="Gene3D" id="3.30.200.20">
    <property type="entry name" value="Phosphorylase Kinase, domain 1"/>
    <property type="match status" value="1"/>
</dbReference>
<geneLocation type="mitochondrion" evidence="8"/>
<reference evidence="8 9" key="1">
    <citation type="submission" date="2018-03" db="EMBL/GenBank/DDBJ databases">
        <authorList>
            <person name="Fogelqvist J."/>
        </authorList>
    </citation>
    <scope>NUCLEOTIDE SEQUENCE [LARGE SCALE GENOMIC DNA]</scope>
</reference>
<keyword evidence="4" id="KW-0067">ATP-binding</keyword>
<dbReference type="GO" id="GO:0005524">
    <property type="term" value="F:ATP binding"/>
    <property type="evidence" value="ECO:0007669"/>
    <property type="project" value="UniProtKB-KW"/>
</dbReference>
<dbReference type="Proteomes" id="UP000290189">
    <property type="component" value="Unassembled WGS sequence"/>
</dbReference>
<feature type="chain" id="PRO_5018173475" description="Protein kinase domain-containing protein" evidence="6">
    <location>
        <begin position="19"/>
        <end position="377"/>
    </location>
</feature>
<organism evidence="8 9">
    <name type="scientific">Plasmodiophora brassicae</name>
    <name type="common">Clubroot disease agent</name>
    <dbReference type="NCBI Taxonomy" id="37360"/>
    <lineage>
        <taxon>Eukaryota</taxon>
        <taxon>Sar</taxon>
        <taxon>Rhizaria</taxon>
        <taxon>Endomyxa</taxon>
        <taxon>Phytomyxea</taxon>
        <taxon>Plasmodiophorida</taxon>
        <taxon>Plasmodiophoridae</taxon>
        <taxon>Plasmodiophora</taxon>
    </lineage>
</organism>
<evidence type="ECO:0000256" key="5">
    <source>
        <dbReference type="ARBA" id="ARBA00023193"/>
    </source>
</evidence>
<accession>A0A3P3Y6L4</accession>
<dbReference type="InterPro" id="IPR011009">
    <property type="entry name" value="Kinase-like_dom_sf"/>
</dbReference>
<keyword evidence="5" id="KW-0652">Protein synthesis inhibitor</keyword>
<feature type="signal peptide" evidence="6">
    <location>
        <begin position="1"/>
        <end position="18"/>
    </location>
</feature>
<dbReference type="AlphaFoldDB" id="A0A3P3Y6L4"/>
<dbReference type="InterPro" id="IPR000719">
    <property type="entry name" value="Prot_kinase_dom"/>
</dbReference>
<dbReference type="SUPFAM" id="SSF56112">
    <property type="entry name" value="Protein kinase-like (PK-like)"/>
    <property type="match status" value="1"/>
</dbReference>
<evidence type="ECO:0000256" key="3">
    <source>
        <dbReference type="ARBA" id="ARBA00022777"/>
    </source>
</evidence>
<evidence type="ECO:0000256" key="2">
    <source>
        <dbReference type="ARBA" id="ARBA00022741"/>
    </source>
</evidence>
<evidence type="ECO:0000256" key="4">
    <source>
        <dbReference type="ARBA" id="ARBA00022840"/>
    </source>
</evidence>
<dbReference type="PANTHER" id="PTHR11042">
    <property type="entry name" value="EUKARYOTIC TRANSLATION INITIATION FACTOR 2-ALPHA KINASE EIF2-ALPHA KINASE -RELATED"/>
    <property type="match status" value="1"/>
</dbReference>
<dbReference type="Pfam" id="PF00069">
    <property type="entry name" value="Pkinase"/>
    <property type="match status" value="1"/>
</dbReference>
<keyword evidence="8" id="KW-0496">Mitochondrion</keyword>
<evidence type="ECO:0000259" key="7">
    <source>
        <dbReference type="PROSITE" id="PS50011"/>
    </source>
</evidence>
<dbReference type="GO" id="GO:0004694">
    <property type="term" value="F:eukaryotic translation initiation factor 2alpha kinase activity"/>
    <property type="evidence" value="ECO:0007669"/>
    <property type="project" value="TreeGrafter"/>
</dbReference>
<keyword evidence="1" id="KW-0808">Transferase</keyword>
<keyword evidence="6" id="KW-0732">Signal</keyword>
<dbReference type="PANTHER" id="PTHR11042:SF187">
    <property type="entry name" value="EUKARYOTIC TRANSLATION INITIATION FACTOR 2-ALPHA KINASE 2"/>
    <property type="match status" value="1"/>
</dbReference>
<dbReference type="GO" id="GO:0005737">
    <property type="term" value="C:cytoplasm"/>
    <property type="evidence" value="ECO:0007669"/>
    <property type="project" value="TreeGrafter"/>
</dbReference>
<feature type="domain" description="Protein kinase" evidence="7">
    <location>
        <begin position="100"/>
        <end position="374"/>
    </location>
</feature>
<name>A0A3P3Y6L4_PLABS</name>
<evidence type="ECO:0000313" key="8">
    <source>
        <dbReference type="EMBL" id="SPQ95809.1"/>
    </source>
</evidence>
<protein>
    <recommendedName>
        <fullName evidence="7">Protein kinase domain-containing protein</fullName>
    </recommendedName>
</protein>
<evidence type="ECO:0000256" key="6">
    <source>
        <dbReference type="SAM" id="SignalP"/>
    </source>
</evidence>
<dbReference type="GO" id="GO:0017148">
    <property type="term" value="P:negative regulation of translation"/>
    <property type="evidence" value="ECO:0007669"/>
    <property type="project" value="UniProtKB-KW"/>
</dbReference>
<dbReference type="PROSITE" id="PS50011">
    <property type="entry name" value="PROTEIN_KINASE_DOM"/>
    <property type="match status" value="1"/>
</dbReference>
<dbReference type="InterPro" id="IPR050339">
    <property type="entry name" value="CC_SR_Kinase"/>
</dbReference>
<evidence type="ECO:0000313" key="9">
    <source>
        <dbReference type="Proteomes" id="UP000290189"/>
    </source>
</evidence>
<proteinExistence type="predicted"/>
<dbReference type="GO" id="GO:0005634">
    <property type="term" value="C:nucleus"/>
    <property type="evidence" value="ECO:0007669"/>
    <property type="project" value="TreeGrafter"/>
</dbReference>
<dbReference type="Gene3D" id="1.10.510.10">
    <property type="entry name" value="Transferase(Phosphotransferase) domain 1"/>
    <property type="match status" value="1"/>
</dbReference>
<keyword evidence="3" id="KW-0418">Kinase</keyword>
<gene>
    <name evidence="8" type="ORF">PLBR_LOCUS3024</name>
</gene>
<evidence type="ECO:0000256" key="1">
    <source>
        <dbReference type="ARBA" id="ARBA00022679"/>
    </source>
</evidence>